<dbReference type="Gene3D" id="2.40.50.690">
    <property type="match status" value="1"/>
</dbReference>
<dbReference type="SUPFAM" id="SSF53474">
    <property type="entry name" value="alpha/beta-Hydrolases"/>
    <property type="match status" value="1"/>
</dbReference>
<dbReference type="Pfam" id="PF17849">
    <property type="entry name" value="OB_Dis3"/>
    <property type="match status" value="1"/>
</dbReference>
<dbReference type="GO" id="GO:0004527">
    <property type="term" value="F:exonuclease activity"/>
    <property type="evidence" value="ECO:0007669"/>
    <property type="project" value="UniProtKB-KW"/>
</dbReference>
<dbReference type="InterPro" id="IPR002921">
    <property type="entry name" value="Fungal_lipase-type"/>
</dbReference>
<dbReference type="InterPro" id="IPR012340">
    <property type="entry name" value="NA-bd_OB-fold"/>
</dbReference>
<evidence type="ECO:0000313" key="4">
    <source>
        <dbReference type="EMBL" id="CAK9059530.1"/>
    </source>
</evidence>
<dbReference type="SUPFAM" id="SSF50249">
    <property type="entry name" value="Nucleic acid-binding proteins"/>
    <property type="match status" value="2"/>
</dbReference>
<dbReference type="CDD" id="cd09862">
    <property type="entry name" value="PIN_Rrp44-like"/>
    <property type="match status" value="1"/>
</dbReference>
<dbReference type="Gene3D" id="3.80.10.10">
    <property type="entry name" value="Ribonuclease Inhibitor"/>
    <property type="match status" value="1"/>
</dbReference>
<dbReference type="Gene3D" id="2.40.50.700">
    <property type="match status" value="1"/>
</dbReference>
<dbReference type="InterPro" id="IPR029060">
    <property type="entry name" value="PIN-like_dom_sf"/>
</dbReference>
<feature type="region of interest" description="Disordered" evidence="1">
    <location>
        <begin position="118"/>
        <end position="147"/>
    </location>
</feature>
<evidence type="ECO:0000259" key="2">
    <source>
        <dbReference type="SMART" id="SM00670"/>
    </source>
</evidence>
<reference evidence="4 5" key="1">
    <citation type="submission" date="2024-02" db="EMBL/GenBank/DDBJ databases">
        <authorList>
            <person name="Chen Y."/>
            <person name="Shah S."/>
            <person name="Dougan E. K."/>
            <person name="Thang M."/>
            <person name="Chan C."/>
        </authorList>
    </citation>
    <scope>NUCLEOTIDE SEQUENCE [LARGE SCALE GENOMIC DNA]</scope>
</reference>
<dbReference type="InterPro" id="IPR002716">
    <property type="entry name" value="PIN_dom"/>
</dbReference>
<proteinExistence type="predicted"/>
<dbReference type="InterPro" id="IPR041505">
    <property type="entry name" value="Dis3_CSD2"/>
</dbReference>
<dbReference type="InterPro" id="IPR008615">
    <property type="entry name" value="FNIP"/>
</dbReference>
<keyword evidence="4" id="KW-0269">Exonuclease</keyword>
<dbReference type="Pfam" id="PF13638">
    <property type="entry name" value="PIN_4"/>
    <property type="match status" value="1"/>
</dbReference>
<dbReference type="Pfam" id="PF00773">
    <property type="entry name" value="RNB"/>
    <property type="match status" value="1"/>
</dbReference>
<evidence type="ECO:0000256" key="1">
    <source>
        <dbReference type="SAM" id="MobiDB-lite"/>
    </source>
</evidence>
<feature type="domain" description="PIN" evidence="2">
    <location>
        <begin position="54"/>
        <end position="221"/>
    </location>
</feature>
<dbReference type="Pfam" id="PF05725">
    <property type="entry name" value="FNIP"/>
    <property type="match status" value="3"/>
</dbReference>
<dbReference type="Proteomes" id="UP001642464">
    <property type="component" value="Unassembled WGS sequence"/>
</dbReference>
<dbReference type="SUPFAM" id="SSF52058">
    <property type="entry name" value="L domain-like"/>
    <property type="match status" value="1"/>
</dbReference>
<dbReference type="PANTHER" id="PTHR23355">
    <property type="entry name" value="RIBONUCLEASE"/>
    <property type="match status" value="1"/>
</dbReference>
<dbReference type="InterPro" id="IPR032675">
    <property type="entry name" value="LRR_dom_sf"/>
</dbReference>
<organism evidence="4 5">
    <name type="scientific">Durusdinium trenchii</name>
    <dbReference type="NCBI Taxonomy" id="1381693"/>
    <lineage>
        <taxon>Eukaryota</taxon>
        <taxon>Sar</taxon>
        <taxon>Alveolata</taxon>
        <taxon>Dinophyceae</taxon>
        <taxon>Suessiales</taxon>
        <taxon>Symbiodiniaceae</taxon>
        <taxon>Durusdinium</taxon>
    </lineage>
</organism>
<dbReference type="InterPro" id="IPR029058">
    <property type="entry name" value="AB_hydrolase_fold"/>
</dbReference>
<evidence type="ECO:0000259" key="3">
    <source>
        <dbReference type="SMART" id="SM00955"/>
    </source>
</evidence>
<feature type="compositionally biased region" description="Basic and acidic residues" evidence="1">
    <location>
        <begin position="135"/>
        <end position="147"/>
    </location>
</feature>
<keyword evidence="4" id="KW-0540">Nuclease</keyword>
<dbReference type="PANTHER" id="PTHR23355:SF35">
    <property type="entry name" value="EXOSOME COMPLEX EXONUCLEASE RRP44"/>
    <property type="match status" value="1"/>
</dbReference>
<accession>A0ABP0N6Y5</accession>
<dbReference type="InterPro" id="IPR011011">
    <property type="entry name" value="Znf_FYVE_PHD"/>
</dbReference>
<dbReference type="Gene3D" id="3.40.50.1820">
    <property type="entry name" value="alpha/beta hydrolase"/>
    <property type="match status" value="1"/>
</dbReference>
<dbReference type="Gene3D" id="3.30.40.10">
    <property type="entry name" value="Zinc/RING finger domain, C3HC4 (zinc finger)"/>
    <property type="match status" value="1"/>
</dbReference>
<dbReference type="InterPro" id="IPR050180">
    <property type="entry name" value="RNR_Ribonuclease"/>
</dbReference>
<dbReference type="SUPFAM" id="SSF57903">
    <property type="entry name" value="FYVE/PHD zinc finger"/>
    <property type="match status" value="1"/>
</dbReference>
<dbReference type="InterPro" id="IPR001900">
    <property type="entry name" value="RNase_II/R"/>
</dbReference>
<keyword evidence="4" id="KW-0378">Hydrolase</keyword>
<dbReference type="CDD" id="cd00519">
    <property type="entry name" value="Lipase_3"/>
    <property type="match status" value="1"/>
</dbReference>
<dbReference type="EMBL" id="CAXAMM010026736">
    <property type="protein sequence ID" value="CAK9059530.1"/>
    <property type="molecule type" value="Genomic_DNA"/>
</dbReference>
<dbReference type="SUPFAM" id="SSF88723">
    <property type="entry name" value="PIN domain-like"/>
    <property type="match status" value="1"/>
</dbReference>
<protein>
    <submittedName>
        <fullName evidence="4">Exosome complex exonuclease RRP44 homolog A (RRP44 homolog A) (Protein EMBRYO DEFECTIVE 2763) (Ribosomal RNA-processing protein 44A) (AtRRP44A)</fullName>
    </submittedName>
</protein>
<gene>
    <name evidence="4" type="ORF">SCF082_LOCUS31523</name>
</gene>
<dbReference type="SMART" id="SM00955">
    <property type="entry name" value="RNB"/>
    <property type="match status" value="1"/>
</dbReference>
<dbReference type="InterPro" id="IPR013083">
    <property type="entry name" value="Znf_RING/FYVE/PHD"/>
</dbReference>
<feature type="domain" description="RNB" evidence="3">
    <location>
        <begin position="564"/>
        <end position="758"/>
    </location>
</feature>
<dbReference type="SMART" id="SM00670">
    <property type="entry name" value="PINc"/>
    <property type="match status" value="1"/>
</dbReference>
<comment type="caution">
    <text evidence="4">The sequence shown here is derived from an EMBL/GenBank/DDBJ whole genome shotgun (WGS) entry which is preliminary data.</text>
</comment>
<dbReference type="CDD" id="cd00065">
    <property type="entry name" value="FYVE_like_SF"/>
    <property type="match status" value="1"/>
</dbReference>
<feature type="region of interest" description="Disordered" evidence="1">
    <location>
        <begin position="252"/>
        <end position="285"/>
    </location>
</feature>
<dbReference type="Gene3D" id="3.40.50.1010">
    <property type="entry name" value="5'-nuclease"/>
    <property type="match status" value="1"/>
</dbReference>
<keyword evidence="5" id="KW-1185">Reference proteome</keyword>
<sequence length="1626" mass="179602">MDVTEADIADDVPSSSRQLSSWLRRTRQNKIRKVVREIYLRDDITPESFDGADQVLVLDTNIVLHQIDLIAEDECVNHVVVPYTVLQEVRHRNMGIYSRLRALCRVETGDAKEDEVAEAELNEEPAPPSSTAKRGVGDRERAKERRLGDERLEEAIASARNARKFYVFPNEFFRETYVERLPQESQNDRNDRAIRRVAHWYRRHIVGPEVLLLTDDKACKAKAVDDGLTALRAAEFIERMRPKFPEAGEKLALRDDEDAEKPATATPRGGAQKRKSLINSTDGSVYPAHLKGSEVEQGLKERRLFQGLLRMHMNTCMHGTVTCAGSEEIEVSGRLAARPWDELALNRAIDGDVVVVEKLEDVEVDVRRRSALERADKRLRREVADGDFGVTEKAPSTTDTIKETTMGTTSSDRPKGRVVGILKRNWRTPAANPGPGATGDTGRNGCEYCGTLRPLHAERRREAGPEVYNKSDRVFIPTDARLPNIMIQTRHSANLENKRIVVNLDGWDRFRHWTKILGDVGDRNVESMVILHEHGVITREFSEAVYRCLPPAHWQPGPEDLKGRKDLRGICICSVDPPGCKDIDDAVSCEPLPNGNFRVGVHIADVTHFVHPDTAIDREAAERCTTDIASLLTLEKSKYANITLDLVVVNVSVLRTAASKGVYDVSQREQGTWGIPQELVSVPCDIGRLLCGTVCGASARSYGGLQAALSLAEEGFPQVHEVAANPLAWKLEGQMEFISNKEGELDATPRLWTLHICLISPEQCRVINLIRLPVAPNVAWVGKPDGSGVDHAGVNCMLPTVLAKNARSWRVRPVPFGVISGNSLWPSSLKRLTFGEHFNQPLEQVAWPGLETLTLGSAFNQSLEQVTLPSSLLSVTFGYKFNQCLDQVALPSSLRSLTLGDCFNQVLQQVRWPKSLESLTFGFAFNQSLEDAVLPCNLQSLTFGARFNQSLEEVAWPCSLQNLTLGYGFKQSLEHVAWPRSLKHLVHRELVGSSSASYPAACDTTAEPVVGPCVRCACAVLPTAWSMQHGATCLPLVLARLDARSLVAKVTELSSTYADHCLRVQEFLQDPENFPLYEAKHVDTVQDKLLRAGGFAVEGAKRAAPLLSLPWALGVRAVDVVWNYGQYGLLGILMREEIMQGIKTLLSLSSTLQDIPPRELLVGILYLSAEQRKTLRDAPDGFRRVAVETGRPVSQHLLDALMGMALIGTYAPYHETAFEVQRFALQQNWRLVTERLGDSRKHRPAWALFLKDGTAAVSIRGTDVEQSRGGDLFTDFDANAGGLPTCATGAAAHRGVLSAAQVLERELRPTLKVLAQAGYRIVLTGHSLGGAVAAVLLWLLRFGTDGERLDAPVTGIGYAVPSVVDLRTSEALRPYFTSLVNSMDAVPRLSPSALGRLARELRSCAAQSGADLDEDLNHYVERLSSVWAPRVRDGTPAPELPTVKTPTPHAADEEPHIWASHEEDEVDLYIPGNVVWLHRVRGHLEAALVPCTAAPLRRLLLDKRMFEDHSARAIHQALRAVQARRDATVELPPWQKFSDAGEKCPCCGSRYEWMNTARSGKMRCHAMTNCRLCGLVVCVGCASSRRSIPEQGLDTGRVCDRCAWRGPPLPELGPLFGALAEANSDS</sequence>
<dbReference type="Pfam" id="PF01764">
    <property type="entry name" value="Lipase_3"/>
    <property type="match status" value="1"/>
</dbReference>
<name>A0ABP0N6Y5_9DINO</name>
<evidence type="ECO:0000313" key="5">
    <source>
        <dbReference type="Proteomes" id="UP001642464"/>
    </source>
</evidence>